<keyword evidence="3" id="KW-1185">Reference proteome</keyword>
<comment type="caution">
    <text evidence="2">The sequence shown here is derived from an EMBL/GenBank/DDBJ whole genome shotgun (WGS) entry which is preliminary data.</text>
</comment>
<proteinExistence type="predicted"/>
<feature type="compositionally biased region" description="Polar residues" evidence="1">
    <location>
        <begin position="45"/>
        <end position="54"/>
    </location>
</feature>
<dbReference type="EMBL" id="BMXN01000004">
    <property type="protein sequence ID" value="GGW21728.1"/>
    <property type="molecule type" value="Genomic_DNA"/>
</dbReference>
<evidence type="ECO:0000313" key="2">
    <source>
        <dbReference type="EMBL" id="GGW21728.1"/>
    </source>
</evidence>
<accession>A0A8H9LYV5</accession>
<reference evidence="3" key="1">
    <citation type="journal article" date="2019" name="Int. J. Syst. Evol. Microbiol.">
        <title>The Global Catalogue of Microorganisms (GCM) 10K type strain sequencing project: providing services to taxonomists for standard genome sequencing and annotation.</title>
        <authorList>
            <consortium name="The Broad Institute Genomics Platform"/>
            <consortium name="The Broad Institute Genome Sequencing Center for Infectious Disease"/>
            <person name="Wu L."/>
            <person name="Ma J."/>
        </authorList>
    </citation>
    <scope>NUCLEOTIDE SEQUENCE [LARGE SCALE GENOMIC DNA]</scope>
    <source>
        <strain evidence="3">KCTC 22154</strain>
    </source>
</reference>
<protein>
    <submittedName>
        <fullName evidence="2">Uncharacterized protein</fullName>
    </submittedName>
</protein>
<dbReference type="Proteomes" id="UP000623776">
    <property type="component" value="Unassembled WGS sequence"/>
</dbReference>
<feature type="compositionally biased region" description="Basic and acidic residues" evidence="1">
    <location>
        <begin position="12"/>
        <end position="24"/>
    </location>
</feature>
<dbReference type="RefSeq" id="WP_189462954.1">
    <property type="nucleotide sequence ID" value="NZ_BMXN01000004.1"/>
</dbReference>
<gene>
    <name evidence="2" type="ORF">GCM10007157_09430</name>
</gene>
<organism evidence="2 3">
    <name type="scientific">Vreelandella hamiltonii</name>
    <dbReference type="NCBI Taxonomy" id="502829"/>
    <lineage>
        <taxon>Bacteria</taxon>
        <taxon>Pseudomonadati</taxon>
        <taxon>Pseudomonadota</taxon>
        <taxon>Gammaproteobacteria</taxon>
        <taxon>Oceanospirillales</taxon>
        <taxon>Halomonadaceae</taxon>
        <taxon>Vreelandella</taxon>
    </lineage>
</organism>
<evidence type="ECO:0000256" key="1">
    <source>
        <dbReference type="SAM" id="MobiDB-lite"/>
    </source>
</evidence>
<evidence type="ECO:0000313" key="3">
    <source>
        <dbReference type="Proteomes" id="UP000623776"/>
    </source>
</evidence>
<name>A0A8H9LYV5_9GAMM</name>
<dbReference type="AlphaFoldDB" id="A0A8H9LYV5"/>
<sequence length="199" mass="21484">MNGQDQAAGLRKWADLQRQQRGEQPDEPAADAPSVDTSTSDKEVAQTNVGTDASETAPKEVASAAASVAAPRPTRTLVIVGLSSAGALHVDKVKGRLAQWASLGRQWAGDPQEWDVKVASPEAGSMAALAHHPHWALWVSSDAEAFASMYRALRQMREQGGPRRLLALHEPHLPRQGLLNNLRDAAAHYLQIELLLLAR</sequence>
<feature type="region of interest" description="Disordered" evidence="1">
    <location>
        <begin position="1"/>
        <end position="58"/>
    </location>
</feature>